<keyword evidence="4" id="KW-1133">Transmembrane helix</keyword>
<dbReference type="InterPro" id="IPR037057">
    <property type="entry name" value="DNA_rep_MutH/T2_RE_sf"/>
</dbReference>
<keyword evidence="4" id="KW-0472">Membrane</keyword>
<evidence type="ECO:0000256" key="2">
    <source>
        <dbReference type="ARBA" id="ARBA00022759"/>
    </source>
</evidence>
<keyword evidence="4" id="KW-0812">Transmembrane</keyword>
<dbReference type="GO" id="GO:0003677">
    <property type="term" value="F:DNA binding"/>
    <property type="evidence" value="ECO:0007669"/>
    <property type="project" value="InterPro"/>
</dbReference>
<name>A0A7C6EBI3_UNCW3</name>
<evidence type="ECO:0000256" key="1">
    <source>
        <dbReference type="ARBA" id="ARBA00022722"/>
    </source>
</evidence>
<protein>
    <submittedName>
        <fullName evidence="5">Uncharacterized protein</fullName>
    </submittedName>
</protein>
<feature type="transmembrane region" description="Helical" evidence="4">
    <location>
        <begin position="128"/>
        <end position="152"/>
    </location>
</feature>
<dbReference type="GO" id="GO:0004519">
    <property type="term" value="F:endonuclease activity"/>
    <property type="evidence" value="ECO:0007669"/>
    <property type="project" value="UniProtKB-KW"/>
</dbReference>
<sequence length="187" mass="21271">MMVDLKTDLEQLFTNFKWNIKGMIDENGNIYPIPPIPQVITGIFQEITKHKVKKLLREKYECRIIQGGPREYPEITAIGGKLGERKIAIDMKTARRIGKNKISGFTIGSFAGYFLYPKRNYPVVNFPTANLMSIGLSALFIIGILMPIVCIWSQMSKLLFSQNGKLRLSLQELEQPLLLVQLKILIS</sequence>
<evidence type="ECO:0000256" key="3">
    <source>
        <dbReference type="ARBA" id="ARBA00022801"/>
    </source>
</evidence>
<dbReference type="Gene3D" id="3.40.600.10">
    <property type="entry name" value="DNA mismatch repair MutH/Restriction endonuclease, type II"/>
    <property type="match status" value="1"/>
</dbReference>
<proteinExistence type="predicted"/>
<evidence type="ECO:0000313" key="5">
    <source>
        <dbReference type="EMBL" id="HHS52934.1"/>
    </source>
</evidence>
<gene>
    <name evidence="5" type="ORF">ENW73_08805</name>
</gene>
<organism evidence="5">
    <name type="scientific">candidate division WOR-3 bacterium</name>
    <dbReference type="NCBI Taxonomy" id="2052148"/>
    <lineage>
        <taxon>Bacteria</taxon>
        <taxon>Bacteria division WOR-3</taxon>
    </lineage>
</organism>
<dbReference type="AlphaFoldDB" id="A0A7C6EBI3"/>
<dbReference type="EMBL" id="DTLI01000210">
    <property type="protein sequence ID" value="HHS52934.1"/>
    <property type="molecule type" value="Genomic_DNA"/>
</dbReference>
<feature type="transmembrane region" description="Helical" evidence="4">
    <location>
        <begin position="100"/>
        <end position="116"/>
    </location>
</feature>
<reference evidence="5" key="1">
    <citation type="journal article" date="2020" name="mSystems">
        <title>Genome- and Community-Level Interaction Insights into Carbon Utilization and Element Cycling Functions of Hydrothermarchaeota in Hydrothermal Sediment.</title>
        <authorList>
            <person name="Zhou Z."/>
            <person name="Liu Y."/>
            <person name="Xu W."/>
            <person name="Pan J."/>
            <person name="Luo Z.H."/>
            <person name="Li M."/>
        </authorList>
    </citation>
    <scope>NUCLEOTIDE SEQUENCE [LARGE SCALE GENOMIC DNA]</scope>
    <source>
        <strain evidence="5">SpSt-876</strain>
    </source>
</reference>
<accession>A0A7C6EBI3</accession>
<keyword evidence="3" id="KW-0378">Hydrolase</keyword>
<dbReference type="GO" id="GO:0016787">
    <property type="term" value="F:hydrolase activity"/>
    <property type="evidence" value="ECO:0007669"/>
    <property type="project" value="UniProtKB-KW"/>
</dbReference>
<dbReference type="InterPro" id="IPR011335">
    <property type="entry name" value="Restrct_endonuc-II-like"/>
</dbReference>
<evidence type="ECO:0000256" key="4">
    <source>
        <dbReference type="SAM" id="Phobius"/>
    </source>
</evidence>
<keyword evidence="2" id="KW-0255">Endonuclease</keyword>
<dbReference type="InterPro" id="IPR015314">
    <property type="entry name" value="Restrct_endonuc_II_EcoRV"/>
</dbReference>
<dbReference type="Pfam" id="PF09233">
    <property type="entry name" value="Endonuc-EcoRV"/>
    <property type="match status" value="1"/>
</dbReference>
<dbReference type="SUPFAM" id="SSF52980">
    <property type="entry name" value="Restriction endonuclease-like"/>
    <property type="match status" value="1"/>
</dbReference>
<keyword evidence="1" id="KW-0540">Nuclease</keyword>
<comment type="caution">
    <text evidence="5">The sequence shown here is derived from an EMBL/GenBank/DDBJ whole genome shotgun (WGS) entry which is preliminary data.</text>
</comment>